<proteinExistence type="predicted"/>
<keyword evidence="2" id="KW-1185">Reference proteome</keyword>
<organism evidence="1 2">
    <name type="scientific">Rhynchophorus ferrugineus</name>
    <name type="common">Red palm weevil</name>
    <name type="synonym">Curculio ferrugineus</name>
    <dbReference type="NCBI Taxonomy" id="354439"/>
    <lineage>
        <taxon>Eukaryota</taxon>
        <taxon>Metazoa</taxon>
        <taxon>Ecdysozoa</taxon>
        <taxon>Arthropoda</taxon>
        <taxon>Hexapoda</taxon>
        <taxon>Insecta</taxon>
        <taxon>Pterygota</taxon>
        <taxon>Neoptera</taxon>
        <taxon>Endopterygota</taxon>
        <taxon>Coleoptera</taxon>
        <taxon>Polyphaga</taxon>
        <taxon>Cucujiformia</taxon>
        <taxon>Curculionidae</taxon>
        <taxon>Dryophthorinae</taxon>
        <taxon>Rhynchophorus</taxon>
    </lineage>
</organism>
<evidence type="ECO:0000313" key="1">
    <source>
        <dbReference type="EMBL" id="KAF7266322.1"/>
    </source>
</evidence>
<name>A0A834I3J5_RHYFE</name>
<evidence type="ECO:0000313" key="2">
    <source>
        <dbReference type="Proteomes" id="UP000625711"/>
    </source>
</evidence>
<dbReference type="Proteomes" id="UP000625711">
    <property type="component" value="Unassembled WGS sequence"/>
</dbReference>
<accession>A0A834I3J5</accession>
<gene>
    <name evidence="1" type="ORF">GWI33_020350</name>
</gene>
<comment type="caution">
    <text evidence="1">The sequence shown here is derived from an EMBL/GenBank/DDBJ whole genome shotgun (WGS) entry which is preliminary data.</text>
</comment>
<dbReference type="EMBL" id="JAACXV010014549">
    <property type="protein sequence ID" value="KAF7266322.1"/>
    <property type="molecule type" value="Genomic_DNA"/>
</dbReference>
<sequence>MLKLNESLLGVEILEEDCCWVAVGSALPDSFLLWSQVTPVEVWSMGDYDIWSGVGGGSGEHDAIAQMFEN</sequence>
<reference evidence="1" key="1">
    <citation type="submission" date="2020-08" db="EMBL/GenBank/DDBJ databases">
        <title>Genome sequencing and assembly of the red palm weevil Rhynchophorus ferrugineus.</title>
        <authorList>
            <person name="Dias G.B."/>
            <person name="Bergman C.M."/>
            <person name="Manee M."/>
        </authorList>
    </citation>
    <scope>NUCLEOTIDE SEQUENCE</scope>
    <source>
        <strain evidence="1">AA-2017</strain>
        <tissue evidence="1">Whole larva</tissue>
    </source>
</reference>
<dbReference type="AlphaFoldDB" id="A0A834I3J5"/>
<protein>
    <submittedName>
        <fullName evidence="1">Uncharacterized protein</fullName>
    </submittedName>
</protein>